<dbReference type="GO" id="GO:0005886">
    <property type="term" value="C:plasma membrane"/>
    <property type="evidence" value="ECO:0007669"/>
    <property type="project" value="UniProtKB-SubCell"/>
</dbReference>
<dbReference type="Proteomes" id="UP000008898">
    <property type="component" value="Chromosome"/>
</dbReference>
<dbReference type="InterPro" id="IPR000711">
    <property type="entry name" value="ATPase_OSCP/dsu"/>
</dbReference>
<protein>
    <recommendedName>
        <fullName evidence="13">ATP synthase subunit b</fullName>
    </recommendedName>
    <alternativeName>
        <fullName evidence="13">ATP synthase F(0) sector subunit b</fullName>
    </alternativeName>
    <alternativeName>
        <fullName evidence="13">ATPase subunit I</fullName>
    </alternativeName>
    <alternativeName>
        <fullName evidence="13">F-type ATPase subunit b</fullName>
        <shortName evidence="13">F-ATPase subunit b</shortName>
    </alternativeName>
</protein>
<keyword evidence="9 13" id="KW-0066">ATP synthesis</keyword>
<keyword evidence="6 13" id="KW-1133">Transmembrane helix</keyword>
<comment type="subcellular location">
    <subcellularLocation>
        <location evidence="13">Cell inner membrane</location>
        <topology evidence="13">Single-pass membrane protein</topology>
    </subcellularLocation>
    <subcellularLocation>
        <location evidence="12">Endomembrane system</location>
        <topology evidence="12">Single-pass membrane protein</topology>
    </subcellularLocation>
</comment>
<evidence type="ECO:0000256" key="8">
    <source>
        <dbReference type="ARBA" id="ARBA00023136"/>
    </source>
</evidence>
<keyword evidence="2 13" id="KW-0813">Transport</keyword>
<dbReference type="InterPro" id="IPR050059">
    <property type="entry name" value="ATP_synthase_B_chain"/>
</dbReference>
<comment type="function">
    <text evidence="10 13">F(1)F(0) ATP synthase produces ATP from ADP in the presence of a proton or sodium gradient. F-type ATPases consist of two structural domains, F(1) containing the extramembraneous catalytic core and F(0) containing the membrane proton channel, linked together by a central stalk and a peripheral stalk. During catalysis, ATP synthesis in the catalytic domain of F(1) is coupled via a rotary mechanism of the central stalk subunits to proton translocation.</text>
</comment>
<evidence type="ECO:0000313" key="17">
    <source>
        <dbReference type="Proteomes" id="UP000008898"/>
    </source>
</evidence>
<keyword evidence="15" id="KW-0175">Coiled coil</keyword>
<dbReference type="GO" id="GO:0016787">
    <property type="term" value="F:hydrolase activity"/>
    <property type="evidence" value="ECO:0007669"/>
    <property type="project" value="UniProtKB-KW"/>
</dbReference>
<feature type="coiled-coil region" evidence="15">
    <location>
        <begin position="41"/>
        <end position="119"/>
    </location>
</feature>
<reference evidence="17" key="1">
    <citation type="submission" date="2009-07" db="EMBL/GenBank/DDBJ databases">
        <title>Complete genome sequence of Zobellia galactanivorans Dsij.</title>
        <authorList>
            <consortium name="Genoscope - CEA"/>
        </authorList>
    </citation>
    <scope>NUCLEOTIDE SEQUENCE [LARGE SCALE GENOMIC DNA]</scope>
    <source>
        <strain evidence="17">DSM 12802 / CCUG 47099 / CIP 106680 / NCIMB 13871 / Dsij</strain>
    </source>
</reference>
<dbReference type="Pfam" id="PF00213">
    <property type="entry name" value="OSCP"/>
    <property type="match status" value="1"/>
</dbReference>
<gene>
    <name evidence="13" type="primary">atpF</name>
    <name evidence="16" type="synonym">atpF2</name>
    <name evidence="16" type="ordered locus">zobellia_3877</name>
</gene>
<dbReference type="HAMAP" id="MF_01398">
    <property type="entry name" value="ATP_synth_b_bprime"/>
    <property type="match status" value="1"/>
</dbReference>
<dbReference type="PANTHER" id="PTHR33445">
    <property type="entry name" value="ATP SYNTHASE SUBUNIT B', CHLOROPLASTIC"/>
    <property type="match status" value="1"/>
</dbReference>
<keyword evidence="17" id="KW-1185">Reference proteome</keyword>
<evidence type="ECO:0000256" key="6">
    <source>
        <dbReference type="ARBA" id="ARBA00022989"/>
    </source>
</evidence>
<evidence type="ECO:0000256" key="14">
    <source>
        <dbReference type="RuleBase" id="RU003848"/>
    </source>
</evidence>
<dbReference type="GO" id="GO:0012505">
    <property type="term" value="C:endomembrane system"/>
    <property type="evidence" value="ECO:0007669"/>
    <property type="project" value="UniProtKB-SubCell"/>
</dbReference>
<evidence type="ECO:0000256" key="15">
    <source>
        <dbReference type="SAM" id="Coils"/>
    </source>
</evidence>
<keyword evidence="5 13" id="KW-0375">Hydrogen ion transport</keyword>
<dbReference type="NCBIfam" id="TIGR03321">
    <property type="entry name" value="alt_F1F0_F0_B"/>
    <property type="match status" value="1"/>
</dbReference>
<evidence type="ECO:0000256" key="13">
    <source>
        <dbReference type="HAMAP-Rule" id="MF_01398"/>
    </source>
</evidence>
<evidence type="ECO:0000256" key="2">
    <source>
        <dbReference type="ARBA" id="ARBA00022448"/>
    </source>
</evidence>
<evidence type="ECO:0000256" key="9">
    <source>
        <dbReference type="ARBA" id="ARBA00023310"/>
    </source>
</evidence>
<dbReference type="InterPro" id="IPR017707">
    <property type="entry name" value="Alt_ATP_synth_F0_bsu"/>
</dbReference>
<dbReference type="CDD" id="cd06503">
    <property type="entry name" value="ATP-synt_Fo_b"/>
    <property type="match status" value="1"/>
</dbReference>
<organism evidence="16 17">
    <name type="scientific">Zobellia galactanivorans (strain DSM 12802 / CCUG 47099 / CIP 106680 / NCIMB 13871 / Dsij)</name>
    <dbReference type="NCBI Taxonomy" id="63186"/>
    <lineage>
        <taxon>Bacteria</taxon>
        <taxon>Pseudomonadati</taxon>
        <taxon>Bacteroidota</taxon>
        <taxon>Flavobacteriia</taxon>
        <taxon>Flavobacteriales</taxon>
        <taxon>Flavobacteriaceae</taxon>
        <taxon>Zobellia</taxon>
    </lineage>
</organism>
<dbReference type="Pfam" id="PF00430">
    <property type="entry name" value="ATP-synt_B"/>
    <property type="match status" value="1"/>
</dbReference>
<dbReference type="PANTHER" id="PTHR33445:SF2">
    <property type="entry name" value="ATP SYNTHASE SUBUNIT B', CHLOROPLASTIC"/>
    <property type="match status" value="1"/>
</dbReference>
<name>G0L879_ZOBGA</name>
<evidence type="ECO:0000256" key="12">
    <source>
        <dbReference type="ARBA" id="ARBA00037847"/>
    </source>
</evidence>
<keyword evidence="4 13" id="KW-0812">Transmembrane</keyword>
<comment type="subunit">
    <text evidence="13">F-type ATPases have 2 components, F(1) - the catalytic core - and F(0) - the membrane proton channel. F(1) has five subunits: alpha(3), beta(3), gamma(1), delta(1), epsilon(1). F(0) has three main subunits: a(1), b(2) and c(10-14). The alpha and beta chains form an alternating ring which encloses part of the gamma chain. F(1) is attached to F(0) by a central stalk formed by the gamma and epsilon chains, while a peripheral stalk is formed by the delta and b chains.</text>
</comment>
<keyword evidence="13" id="KW-1003">Cell membrane</keyword>
<feature type="transmembrane region" description="Helical" evidence="13">
    <location>
        <begin position="6"/>
        <end position="22"/>
    </location>
</feature>
<dbReference type="GO" id="GO:0045259">
    <property type="term" value="C:proton-transporting ATP synthase complex"/>
    <property type="evidence" value="ECO:0007669"/>
    <property type="project" value="UniProtKB-KW"/>
</dbReference>
<evidence type="ECO:0000256" key="5">
    <source>
        <dbReference type="ARBA" id="ARBA00022781"/>
    </source>
</evidence>
<evidence type="ECO:0000256" key="4">
    <source>
        <dbReference type="ARBA" id="ARBA00022692"/>
    </source>
</evidence>
<dbReference type="HOGENOM" id="CLU_070737_0_0_10"/>
<comment type="similarity">
    <text evidence="1 13 14">Belongs to the ATPase B chain family.</text>
</comment>
<keyword evidence="8 13" id="KW-0472">Membrane</keyword>
<keyword evidence="3 13" id="KW-0138">CF(0)</keyword>
<evidence type="ECO:0000313" key="16">
    <source>
        <dbReference type="EMBL" id="CAZ98015.1"/>
    </source>
</evidence>
<dbReference type="InterPro" id="IPR002146">
    <property type="entry name" value="ATP_synth_b/b'su_bac/chlpt"/>
</dbReference>
<keyword evidence="7 13" id="KW-0406">Ion transport</keyword>
<proteinExistence type="inferred from homology"/>
<evidence type="ECO:0000256" key="3">
    <source>
        <dbReference type="ARBA" id="ARBA00022547"/>
    </source>
</evidence>
<dbReference type="OrthoDB" id="282095at2"/>
<dbReference type="PATRIC" id="fig|63186.3.peg.3797"/>
<accession>G0L879</accession>
<keyword evidence="13" id="KW-0997">Cell inner membrane</keyword>
<dbReference type="GO" id="GO:0046933">
    <property type="term" value="F:proton-transporting ATP synthase activity, rotational mechanism"/>
    <property type="evidence" value="ECO:0007669"/>
    <property type="project" value="UniProtKB-UniRule"/>
</dbReference>
<evidence type="ECO:0000256" key="10">
    <source>
        <dbReference type="ARBA" id="ARBA00025198"/>
    </source>
</evidence>
<dbReference type="EMBL" id="FP476056">
    <property type="protein sequence ID" value="CAZ98015.1"/>
    <property type="molecule type" value="Genomic_DNA"/>
</dbReference>
<comment type="function">
    <text evidence="11">Component of the F(0) channel, it forms part of the peripheral stalk, linking F(1) to F(0). The b'-subunit is a diverged and duplicated form of b found in plants and photosynthetic bacteria.</text>
</comment>
<dbReference type="STRING" id="63186.ZOBELLIA_3877"/>
<dbReference type="GO" id="GO:0046961">
    <property type="term" value="F:proton-transporting ATPase activity, rotational mechanism"/>
    <property type="evidence" value="ECO:0007669"/>
    <property type="project" value="TreeGrafter"/>
</dbReference>
<keyword evidence="16" id="KW-0378">Hydrolase</keyword>
<dbReference type="KEGG" id="zga:ZOBELLIA_3877"/>
<evidence type="ECO:0000256" key="1">
    <source>
        <dbReference type="ARBA" id="ARBA00005513"/>
    </source>
</evidence>
<evidence type="ECO:0000256" key="7">
    <source>
        <dbReference type="ARBA" id="ARBA00023065"/>
    </source>
</evidence>
<dbReference type="AlphaFoldDB" id="G0L879"/>
<evidence type="ECO:0000256" key="11">
    <source>
        <dbReference type="ARBA" id="ARBA00025614"/>
    </source>
</evidence>
<sequence length="248" mass="28634">MKIDWFTVIAQIINFLVLMWLLKRFLYRPILASIDERETNIKKQLLDAESQKREAAKARDEFNHKNEIFDKEKDELMRKAAMEAKAEGDRLRENARNEANELKERLEKAFAEDQTIKNNGMAKRIKGKVLDITRKTLKDLSSASLEGQTLEVFLNKIKGLQADEKIKLSKALEGGKPILVHSTFPLSEKQREAIRTAVKGLLKTEAVLEFKTRPELINGIEMLSNGYRLSWSIRDYLKPFEEAVEIES</sequence>
<reference evidence="16 17" key="2">
    <citation type="journal article" date="2012" name="Environ. Microbiol.">
        <title>Characterization of the first alginolytic operons in a marine bacterium: from their emergence in marine Flavobacteriia to their independent transfers to marine Proteobacteria and human gut Bacteroides.</title>
        <authorList>
            <person name="Thomas F."/>
            <person name="Barbeyron T."/>
            <person name="Tonon T."/>
            <person name="Genicot S."/>
            <person name="Czjzek M."/>
            <person name="Michel G."/>
        </authorList>
    </citation>
    <scope>NUCLEOTIDE SEQUENCE [LARGE SCALE GENOMIC DNA]</scope>
    <source>
        <strain evidence="17">DSM 12802 / CCUG 47099 / CIP 106680 / NCIMB 13871 / Dsij</strain>
    </source>
</reference>
<dbReference type="RefSeq" id="WP_013995205.1">
    <property type="nucleotide sequence ID" value="NC_015844.1"/>
</dbReference>